<sequence>MSTIVLRRSIRRVPVLHRHVAASAPKGQQELPAENTLDSSEPKRHTTQPSAKTRALISIYHQAGDFISPDNLSAAIDKAFLDDVETPASLYQGRETSLGTLQQQMLERWKLPKVGTGKEQIIDRKRNPMPGRWSDMKSHRELAVMGALYGTDGSAEPSLEVLEEEAARIQEHLRRDAYEENRRG</sequence>
<accession>A0A2R6NMQ2</accession>
<keyword evidence="3" id="KW-1185">Reference proteome</keyword>
<evidence type="ECO:0000313" key="3">
    <source>
        <dbReference type="Proteomes" id="UP000186601"/>
    </source>
</evidence>
<dbReference type="OrthoDB" id="5597211at2759"/>
<proteinExistence type="predicted"/>
<feature type="region of interest" description="Disordered" evidence="1">
    <location>
        <begin position="21"/>
        <end position="52"/>
    </location>
</feature>
<organism evidence="2 3">
    <name type="scientific">Hermanssonia centrifuga</name>
    <dbReference type="NCBI Taxonomy" id="98765"/>
    <lineage>
        <taxon>Eukaryota</taxon>
        <taxon>Fungi</taxon>
        <taxon>Dikarya</taxon>
        <taxon>Basidiomycota</taxon>
        <taxon>Agaricomycotina</taxon>
        <taxon>Agaricomycetes</taxon>
        <taxon>Polyporales</taxon>
        <taxon>Meruliaceae</taxon>
        <taxon>Hermanssonia</taxon>
    </lineage>
</organism>
<comment type="caution">
    <text evidence="2">The sequence shown here is derived from an EMBL/GenBank/DDBJ whole genome shotgun (WGS) entry which is preliminary data.</text>
</comment>
<dbReference type="AlphaFoldDB" id="A0A2R6NMQ2"/>
<dbReference type="Proteomes" id="UP000186601">
    <property type="component" value="Unassembled WGS sequence"/>
</dbReference>
<reference evidence="2 3" key="1">
    <citation type="submission" date="2018-02" db="EMBL/GenBank/DDBJ databases">
        <title>Genome sequence of the basidiomycete white-rot fungus Phlebia centrifuga.</title>
        <authorList>
            <person name="Granchi Z."/>
            <person name="Peng M."/>
            <person name="de Vries R.P."/>
            <person name="Hilden K."/>
            <person name="Makela M.R."/>
            <person name="Grigoriev I."/>
            <person name="Riley R."/>
        </authorList>
    </citation>
    <scope>NUCLEOTIDE SEQUENCE [LARGE SCALE GENOMIC DNA]</scope>
    <source>
        <strain evidence="2 3">FBCC195</strain>
    </source>
</reference>
<dbReference type="EMBL" id="MLYV02001069">
    <property type="protein sequence ID" value="PSR73667.1"/>
    <property type="molecule type" value="Genomic_DNA"/>
</dbReference>
<evidence type="ECO:0000256" key="1">
    <source>
        <dbReference type="SAM" id="MobiDB-lite"/>
    </source>
</evidence>
<name>A0A2R6NMQ2_9APHY</name>
<evidence type="ECO:0000313" key="2">
    <source>
        <dbReference type="EMBL" id="PSR73667.1"/>
    </source>
</evidence>
<gene>
    <name evidence="2" type="ORF">PHLCEN_2v10586</name>
</gene>
<protein>
    <submittedName>
        <fullName evidence="2">Uncharacterized protein</fullName>
    </submittedName>
</protein>